<dbReference type="EC" id="3.4.24.39" evidence="16"/>
<dbReference type="PANTHER" id="PTHR37016:SF3">
    <property type="entry name" value="NEUTRAL PROTEASE 2-RELATED"/>
    <property type="match status" value="1"/>
</dbReference>
<keyword evidence="6 16" id="KW-0165">Cleavage on pair of basic residues</keyword>
<reference evidence="18" key="1">
    <citation type="submission" date="2020-11" db="EMBL/GenBank/DDBJ databases">
        <authorList>
            <consortium name="DOE Joint Genome Institute"/>
            <person name="Ahrendt S."/>
            <person name="Riley R."/>
            <person name="Andreopoulos W."/>
            <person name="Labutti K."/>
            <person name="Pangilinan J."/>
            <person name="Ruiz-Duenas F.J."/>
            <person name="Barrasa J.M."/>
            <person name="Sanchez-Garcia M."/>
            <person name="Camarero S."/>
            <person name="Miyauchi S."/>
            <person name="Serrano A."/>
            <person name="Linde D."/>
            <person name="Babiker R."/>
            <person name="Drula E."/>
            <person name="Ayuso-Fernandez I."/>
            <person name="Pacheco R."/>
            <person name="Padilla G."/>
            <person name="Ferreira P."/>
            <person name="Barriuso J."/>
            <person name="Kellner H."/>
            <person name="Castanera R."/>
            <person name="Alfaro M."/>
            <person name="Ramirez L."/>
            <person name="Pisabarro A.G."/>
            <person name="Kuo A."/>
            <person name="Tritt A."/>
            <person name="Lipzen A."/>
            <person name="He G."/>
            <person name="Yan M."/>
            <person name="Ng V."/>
            <person name="Cullen D."/>
            <person name="Martin F."/>
            <person name="Rosso M.-N."/>
            <person name="Henrissat B."/>
            <person name="Hibbett D."/>
            <person name="Martinez A.T."/>
            <person name="Grigoriev I.V."/>
        </authorList>
    </citation>
    <scope>NUCLEOTIDE SEQUENCE</scope>
    <source>
        <strain evidence="18">CBS 247.69</strain>
    </source>
</reference>
<feature type="binding site" evidence="14">
    <location>
        <position position="312"/>
    </location>
    <ligand>
        <name>Zn(2+)</name>
        <dbReference type="ChEBI" id="CHEBI:29105"/>
        <note>catalytic</note>
    </ligand>
</feature>
<name>A0A9P6CNW1_9AGAR</name>
<keyword evidence="5 16" id="KW-0645">Protease</keyword>
<dbReference type="PANTHER" id="PTHR37016">
    <property type="match status" value="1"/>
</dbReference>
<dbReference type="PRINTS" id="PR00768">
    <property type="entry name" value="DEUTEROLYSIN"/>
</dbReference>
<comment type="catalytic activity">
    <reaction evidence="1 16">
        <text>Preferential cleavage of bonds with hydrophobic residues in P1'. Also 3-Asn-|-Gln-4 and 8-Gly-|-Ser-9 bonds in insulin B chain.</text>
        <dbReference type="EC" id="3.4.24.39"/>
    </reaction>
</comment>
<keyword evidence="8 16" id="KW-0732">Signal</keyword>
<gene>
    <name evidence="18" type="ORF">BDZ94DRAFT_1156837</name>
</gene>
<dbReference type="InterPro" id="IPR024079">
    <property type="entry name" value="MetalloPept_cat_dom_sf"/>
</dbReference>
<evidence type="ECO:0000256" key="1">
    <source>
        <dbReference type="ARBA" id="ARBA00001187"/>
    </source>
</evidence>
<protein>
    <recommendedName>
        <fullName evidence="16">Neutral protease 2</fullName>
        <ecNumber evidence="16">3.4.24.39</ecNumber>
    </recommendedName>
    <alternativeName>
        <fullName evidence="16">Deuterolysin</fullName>
    </alternativeName>
</protein>
<keyword evidence="19" id="KW-1185">Reference proteome</keyword>
<evidence type="ECO:0000256" key="6">
    <source>
        <dbReference type="ARBA" id="ARBA00022685"/>
    </source>
</evidence>
<comment type="subcellular location">
    <subcellularLocation>
        <location evidence="2 16">Secreted</location>
    </subcellularLocation>
</comment>
<comment type="similarity">
    <text evidence="3 16">Belongs to the peptidase M35 family.</text>
</comment>
<evidence type="ECO:0000256" key="13">
    <source>
        <dbReference type="PIRSR" id="PIRSR601384-1"/>
    </source>
</evidence>
<proteinExistence type="inferred from homology"/>
<dbReference type="CDD" id="cd11008">
    <property type="entry name" value="M35_deuterolysin_like"/>
    <property type="match status" value="1"/>
</dbReference>
<dbReference type="GO" id="GO:0006508">
    <property type="term" value="P:proteolysis"/>
    <property type="evidence" value="ECO:0007669"/>
    <property type="project" value="UniProtKB-KW"/>
</dbReference>
<evidence type="ECO:0000313" key="19">
    <source>
        <dbReference type="Proteomes" id="UP000807353"/>
    </source>
</evidence>
<evidence type="ECO:0000256" key="12">
    <source>
        <dbReference type="ARBA" id="ARBA00023145"/>
    </source>
</evidence>
<evidence type="ECO:0000256" key="5">
    <source>
        <dbReference type="ARBA" id="ARBA00022670"/>
    </source>
</evidence>
<dbReference type="InterPro" id="IPR029463">
    <property type="entry name" value="Lys_MEP"/>
</dbReference>
<dbReference type="EMBL" id="MU150238">
    <property type="protein sequence ID" value="KAF9467063.1"/>
    <property type="molecule type" value="Genomic_DNA"/>
</dbReference>
<evidence type="ECO:0000256" key="10">
    <source>
        <dbReference type="ARBA" id="ARBA00022833"/>
    </source>
</evidence>
<evidence type="ECO:0000259" key="17">
    <source>
        <dbReference type="SMART" id="SM01351"/>
    </source>
</evidence>
<sequence length="348" mass="37258">MFSFIVVALFSHLVVAAPANGGPSIEVGLTSGDSPLSVISTVSNAGNSDVSLMKFAPLLASSPIKHFSVFDATGSALQFGGISAFFDVASVGGEAWEAIAAGKSITNNIDITQLYRFPAAGEYTIAASGVFQVLEGTYSMDAVKTSELIEYTKNLTISLTEDDIATSNAKRALIQKRVELGTCTSSQSSIFRDDFAGAKRLATRAIDRTRAKDSNFAVWFGTTEQHYYDYVADTFQKIEDASTVSPTSNIVANCNDPTNYCSGGLIAYAVHVVGVEGSGEIYTCPSYWNLPPYPTSCSGYGRADVMLHELSHFYGTSDNAYGYDAVKQLTPALAAHNADTYMFYARCK</sequence>
<dbReference type="GO" id="GO:0046872">
    <property type="term" value="F:metal ion binding"/>
    <property type="evidence" value="ECO:0007669"/>
    <property type="project" value="UniProtKB-KW"/>
</dbReference>
<dbReference type="GO" id="GO:0005576">
    <property type="term" value="C:extracellular region"/>
    <property type="evidence" value="ECO:0007669"/>
    <property type="project" value="UniProtKB-SubCell"/>
</dbReference>
<evidence type="ECO:0000256" key="7">
    <source>
        <dbReference type="ARBA" id="ARBA00022723"/>
    </source>
</evidence>
<feature type="active site" evidence="13">
    <location>
        <position position="309"/>
    </location>
</feature>
<evidence type="ECO:0000256" key="15">
    <source>
        <dbReference type="PIRSR" id="PIRSR601384-3"/>
    </source>
</evidence>
<feature type="binding site" evidence="14">
    <location>
        <position position="308"/>
    </location>
    <ligand>
        <name>Zn(2+)</name>
        <dbReference type="ChEBI" id="CHEBI:29105"/>
        <note>catalytic</note>
    </ligand>
</feature>
<dbReference type="SUPFAM" id="SSF55486">
    <property type="entry name" value="Metalloproteases ('zincins'), catalytic domain"/>
    <property type="match status" value="1"/>
</dbReference>
<evidence type="ECO:0000256" key="4">
    <source>
        <dbReference type="ARBA" id="ARBA00022525"/>
    </source>
</evidence>
<evidence type="ECO:0000256" key="9">
    <source>
        <dbReference type="ARBA" id="ARBA00022801"/>
    </source>
</evidence>
<dbReference type="Proteomes" id="UP000807353">
    <property type="component" value="Unassembled WGS sequence"/>
</dbReference>
<evidence type="ECO:0000256" key="2">
    <source>
        <dbReference type="ARBA" id="ARBA00004613"/>
    </source>
</evidence>
<feature type="chain" id="PRO_5040543725" description="Neutral protease 2" evidence="16">
    <location>
        <begin position="17"/>
        <end position="348"/>
    </location>
</feature>
<feature type="signal peptide" evidence="16">
    <location>
        <begin position="1"/>
        <end position="16"/>
    </location>
</feature>
<feature type="disulfide bond" evidence="15">
    <location>
        <begin position="183"/>
        <end position="254"/>
    </location>
</feature>
<evidence type="ECO:0000256" key="11">
    <source>
        <dbReference type="ARBA" id="ARBA00023049"/>
    </source>
</evidence>
<accession>A0A9P6CNW1</accession>
<keyword evidence="4 16" id="KW-0964">Secreted</keyword>
<dbReference type="Gene3D" id="3.40.390.10">
    <property type="entry name" value="Collagenase (Catalytic Domain)"/>
    <property type="match status" value="1"/>
</dbReference>
<dbReference type="SMART" id="SM01351">
    <property type="entry name" value="Aspzincin_M35"/>
    <property type="match status" value="1"/>
</dbReference>
<dbReference type="OrthoDB" id="412874at2759"/>
<evidence type="ECO:0000256" key="3">
    <source>
        <dbReference type="ARBA" id="ARBA00010279"/>
    </source>
</evidence>
<comment type="cofactor">
    <cofactor evidence="14 16">
        <name>Zn(2+)</name>
        <dbReference type="ChEBI" id="CHEBI:29105"/>
    </cofactor>
    <text evidence="14 16">Binds 1 zinc ion per subunit.</text>
</comment>
<feature type="domain" description="Lysine-specific metallo-endopeptidase" evidence="17">
    <location>
        <begin position="196"/>
        <end position="346"/>
    </location>
</feature>
<evidence type="ECO:0000256" key="8">
    <source>
        <dbReference type="ARBA" id="ARBA00022729"/>
    </source>
</evidence>
<evidence type="ECO:0000256" key="14">
    <source>
        <dbReference type="PIRSR" id="PIRSR601384-2"/>
    </source>
</evidence>
<evidence type="ECO:0000256" key="16">
    <source>
        <dbReference type="RuleBase" id="RU361126"/>
    </source>
</evidence>
<dbReference type="AlphaFoldDB" id="A0A9P6CNW1"/>
<dbReference type="Gene3D" id="2.60.40.2970">
    <property type="match status" value="1"/>
</dbReference>
<keyword evidence="11 16" id="KW-0482">Metalloprotease</keyword>
<dbReference type="GO" id="GO:0004222">
    <property type="term" value="F:metalloendopeptidase activity"/>
    <property type="evidence" value="ECO:0007669"/>
    <property type="project" value="InterPro"/>
</dbReference>
<comment type="function">
    <text evidence="16">Secreted metalloproteinase that allows assimilation of proteinaceous substrates. Shows high activities on basic nuclear substrates such as histone and protamine.</text>
</comment>
<dbReference type="Pfam" id="PF02102">
    <property type="entry name" value="Peptidase_M35"/>
    <property type="match status" value="1"/>
</dbReference>
<evidence type="ECO:0000313" key="18">
    <source>
        <dbReference type="EMBL" id="KAF9467063.1"/>
    </source>
</evidence>
<dbReference type="InterPro" id="IPR050414">
    <property type="entry name" value="Fungal_M35_metalloproteases"/>
</dbReference>
<feature type="disulfide bond" evidence="15">
    <location>
        <begin position="261"/>
        <end position="284"/>
    </location>
</feature>
<dbReference type="InterPro" id="IPR001384">
    <property type="entry name" value="Peptidase_M35"/>
</dbReference>
<keyword evidence="9 16" id="KW-0378">Hydrolase</keyword>
<keyword evidence="10 14" id="KW-0862">Zinc</keyword>
<feature type="binding site" evidence="14">
    <location>
        <position position="318"/>
    </location>
    <ligand>
        <name>Zn(2+)</name>
        <dbReference type="ChEBI" id="CHEBI:29105"/>
        <note>catalytic</note>
    </ligand>
</feature>
<keyword evidence="7 14" id="KW-0479">Metal-binding</keyword>
<keyword evidence="12" id="KW-0865">Zymogen</keyword>
<organism evidence="18 19">
    <name type="scientific">Collybia nuda</name>
    <dbReference type="NCBI Taxonomy" id="64659"/>
    <lineage>
        <taxon>Eukaryota</taxon>
        <taxon>Fungi</taxon>
        <taxon>Dikarya</taxon>
        <taxon>Basidiomycota</taxon>
        <taxon>Agaricomycotina</taxon>
        <taxon>Agaricomycetes</taxon>
        <taxon>Agaricomycetidae</taxon>
        <taxon>Agaricales</taxon>
        <taxon>Tricholomatineae</taxon>
        <taxon>Clitocybaceae</taxon>
        <taxon>Collybia</taxon>
    </lineage>
</organism>
<comment type="caution">
    <text evidence="18">The sequence shown here is derived from an EMBL/GenBank/DDBJ whole genome shotgun (WGS) entry which is preliminary data.</text>
</comment>